<gene>
    <name evidence="4" type="ORF">GCM10009668_29480</name>
</gene>
<evidence type="ECO:0000256" key="1">
    <source>
        <dbReference type="ARBA" id="ARBA00008898"/>
    </source>
</evidence>
<comment type="caution">
    <text evidence="4">The sequence shown here is derived from an EMBL/GenBank/DDBJ whole genome shotgun (WGS) entry which is preliminary data.</text>
</comment>
<dbReference type="PANTHER" id="PTHR30466:SF11">
    <property type="entry name" value="FLAVIN-DEPENDENT MONOOXYGENASE, REDUCTASE SUBUNIT HSAB"/>
    <property type="match status" value="1"/>
</dbReference>
<dbReference type="Gene3D" id="2.30.110.10">
    <property type="entry name" value="Electron Transport, Fmn-binding Protein, Chain A"/>
    <property type="match status" value="1"/>
</dbReference>
<protein>
    <recommendedName>
        <fullName evidence="3">Flavin reductase like domain-containing protein</fullName>
    </recommendedName>
</protein>
<reference evidence="5" key="1">
    <citation type="journal article" date="2019" name="Int. J. Syst. Evol. Microbiol.">
        <title>The Global Catalogue of Microorganisms (GCM) 10K type strain sequencing project: providing services to taxonomists for standard genome sequencing and annotation.</title>
        <authorList>
            <consortium name="The Broad Institute Genomics Platform"/>
            <consortium name="The Broad Institute Genome Sequencing Center for Infectious Disease"/>
            <person name="Wu L."/>
            <person name="Ma J."/>
        </authorList>
    </citation>
    <scope>NUCLEOTIDE SEQUENCE [LARGE SCALE GENOMIC DNA]</scope>
    <source>
        <strain evidence="5">JCM 13008</strain>
    </source>
</reference>
<dbReference type="SUPFAM" id="SSF50475">
    <property type="entry name" value="FMN-binding split barrel"/>
    <property type="match status" value="1"/>
</dbReference>
<organism evidence="4 5">
    <name type="scientific">Nocardioides dubius</name>
    <dbReference type="NCBI Taxonomy" id="317019"/>
    <lineage>
        <taxon>Bacteria</taxon>
        <taxon>Bacillati</taxon>
        <taxon>Actinomycetota</taxon>
        <taxon>Actinomycetes</taxon>
        <taxon>Propionibacteriales</taxon>
        <taxon>Nocardioidaceae</taxon>
        <taxon>Nocardioides</taxon>
    </lineage>
</organism>
<comment type="similarity">
    <text evidence="1">Belongs to the non-flavoprotein flavin reductase family.</text>
</comment>
<dbReference type="RefSeq" id="WP_343995572.1">
    <property type="nucleotide sequence ID" value="NZ_BAAALG010000011.1"/>
</dbReference>
<dbReference type="EMBL" id="BAAALG010000011">
    <property type="protein sequence ID" value="GAA1107558.1"/>
    <property type="molecule type" value="Genomic_DNA"/>
</dbReference>
<dbReference type="Pfam" id="PF01613">
    <property type="entry name" value="Flavin_Reduct"/>
    <property type="match status" value="1"/>
</dbReference>
<keyword evidence="2" id="KW-0560">Oxidoreductase</keyword>
<dbReference type="InterPro" id="IPR050268">
    <property type="entry name" value="NADH-dep_flavin_reductase"/>
</dbReference>
<proteinExistence type="inferred from homology"/>
<accession>A0ABP4EG84</accession>
<sequence>MTEPIFDTREFRNACGQFPTGVTAVTASTADGRVAALTVNSFTSVSLDPPQVLFCLATSSSSYDILEAADRIAVHILSEDQEEVARRFATSGLSGEKKLEGTDWSTGPGGVPELAGTAATLIGAPGERILSGDHVIILVDVDHVRHKESVGGSLGFYQGRFLQHRK</sequence>
<feature type="domain" description="Flavin reductase like" evidence="3">
    <location>
        <begin position="15"/>
        <end position="163"/>
    </location>
</feature>
<evidence type="ECO:0000259" key="3">
    <source>
        <dbReference type="SMART" id="SM00903"/>
    </source>
</evidence>
<dbReference type="InterPro" id="IPR002563">
    <property type="entry name" value="Flavin_Rdtase-like_dom"/>
</dbReference>
<keyword evidence="5" id="KW-1185">Reference proteome</keyword>
<evidence type="ECO:0000313" key="4">
    <source>
        <dbReference type="EMBL" id="GAA1107558.1"/>
    </source>
</evidence>
<dbReference type="InterPro" id="IPR012349">
    <property type="entry name" value="Split_barrel_FMN-bd"/>
</dbReference>
<dbReference type="Proteomes" id="UP001501581">
    <property type="component" value="Unassembled WGS sequence"/>
</dbReference>
<name>A0ABP4EG84_9ACTN</name>
<evidence type="ECO:0000256" key="2">
    <source>
        <dbReference type="ARBA" id="ARBA00023002"/>
    </source>
</evidence>
<dbReference type="SMART" id="SM00903">
    <property type="entry name" value="Flavin_Reduct"/>
    <property type="match status" value="1"/>
</dbReference>
<evidence type="ECO:0000313" key="5">
    <source>
        <dbReference type="Proteomes" id="UP001501581"/>
    </source>
</evidence>
<dbReference type="PANTHER" id="PTHR30466">
    <property type="entry name" value="FLAVIN REDUCTASE"/>
    <property type="match status" value="1"/>
</dbReference>